<name>A0ABV3SFN7_9HYPH</name>
<dbReference type="Proteomes" id="UP001556692">
    <property type="component" value="Unassembled WGS sequence"/>
</dbReference>
<sequence length="218" mass="25279">MHYLQRNHFGSYNIDDAERPRWTKRTLATGEFDFEDEAGRLLFQVRKGVNELGEKVFMVRRPNLLNFSDRLEPEDKRDWYHDMRGVRRVLFNLPALVDPTRRDEVVWIAEGEKDAMSLIRRGLIATTNFGGAGKWADEYSDTLTGRDCVILPDNDPRGWEHADMVWRSLRRTAVRVRVLKLPNLPPKGDVSDWLDLGGTVEELRRLADTASIEVRRAS</sequence>
<keyword evidence="2" id="KW-1185">Reference proteome</keyword>
<dbReference type="EMBL" id="JBDPGJ010000002">
    <property type="protein sequence ID" value="MEX0405536.1"/>
    <property type="molecule type" value="Genomic_DNA"/>
</dbReference>
<reference evidence="1 2" key="1">
    <citation type="submission" date="2024-05" db="EMBL/GenBank/DDBJ databases">
        <authorList>
            <person name="Jiang F."/>
        </authorList>
    </citation>
    <scope>NUCLEOTIDE SEQUENCE [LARGE SCALE GENOMIC DNA]</scope>
    <source>
        <strain evidence="1 2">LZ166</strain>
    </source>
</reference>
<dbReference type="InterPro" id="IPR034154">
    <property type="entry name" value="TOPRIM_DnaG/twinkle"/>
</dbReference>
<evidence type="ECO:0000313" key="2">
    <source>
        <dbReference type="Proteomes" id="UP001556692"/>
    </source>
</evidence>
<organism evidence="1 2">
    <name type="scientific">Aquibium pacificus</name>
    <dbReference type="NCBI Taxonomy" id="3153579"/>
    <lineage>
        <taxon>Bacteria</taxon>
        <taxon>Pseudomonadati</taxon>
        <taxon>Pseudomonadota</taxon>
        <taxon>Alphaproteobacteria</taxon>
        <taxon>Hyphomicrobiales</taxon>
        <taxon>Phyllobacteriaceae</taxon>
        <taxon>Aquibium</taxon>
    </lineage>
</organism>
<evidence type="ECO:0000313" key="1">
    <source>
        <dbReference type="EMBL" id="MEX0405536.1"/>
    </source>
</evidence>
<proteinExistence type="predicted"/>
<dbReference type="RefSeq" id="WP_367953430.1">
    <property type="nucleotide sequence ID" value="NZ_JBDPGJ010000002.1"/>
</dbReference>
<dbReference type="CDD" id="cd01029">
    <property type="entry name" value="TOPRIM_primases"/>
    <property type="match status" value="1"/>
</dbReference>
<evidence type="ECO:0008006" key="3">
    <source>
        <dbReference type="Google" id="ProtNLM"/>
    </source>
</evidence>
<protein>
    <recommendedName>
        <fullName evidence="3">Toprim domain-containing protein</fullName>
    </recommendedName>
</protein>
<accession>A0ABV3SFN7</accession>
<comment type="caution">
    <text evidence="1">The sequence shown here is derived from an EMBL/GenBank/DDBJ whole genome shotgun (WGS) entry which is preliminary data.</text>
</comment>
<gene>
    <name evidence="1" type="ORF">ABGN05_07690</name>
</gene>
<dbReference type="Gene3D" id="3.40.1360.10">
    <property type="match status" value="1"/>
</dbReference>